<dbReference type="PANTHER" id="PTHR46467:SF1">
    <property type="entry name" value="TETHER CONTAINING UBX DOMAIN FOR GLUT4"/>
    <property type="match status" value="1"/>
</dbReference>
<keyword evidence="4" id="KW-1185">Reference proteome</keyword>
<dbReference type="GO" id="GO:0012506">
    <property type="term" value="C:vesicle membrane"/>
    <property type="evidence" value="ECO:0007669"/>
    <property type="project" value="TreeGrafter"/>
</dbReference>
<feature type="region of interest" description="Disordered" evidence="1">
    <location>
        <begin position="200"/>
        <end position="267"/>
    </location>
</feature>
<dbReference type="EMBL" id="QLNQ01000030">
    <property type="protein sequence ID" value="RCK54378.1"/>
    <property type="molecule type" value="Genomic_DNA"/>
</dbReference>
<dbReference type="STRING" id="5486.A0A367XLE3"/>
<dbReference type="PANTHER" id="PTHR46467">
    <property type="entry name" value="TETHER CONTAINING UBX DOMAIN FOR GLUT4"/>
    <property type="match status" value="1"/>
</dbReference>
<feature type="compositionally biased region" description="Basic and acidic residues" evidence="1">
    <location>
        <begin position="427"/>
        <end position="463"/>
    </location>
</feature>
<dbReference type="AlphaFoldDB" id="A0A367XLE3"/>
<organism evidence="3 4">
    <name type="scientific">Candida viswanathii</name>
    <dbReference type="NCBI Taxonomy" id="5486"/>
    <lineage>
        <taxon>Eukaryota</taxon>
        <taxon>Fungi</taxon>
        <taxon>Dikarya</taxon>
        <taxon>Ascomycota</taxon>
        <taxon>Saccharomycotina</taxon>
        <taxon>Pichiomycetes</taxon>
        <taxon>Debaryomycetaceae</taxon>
        <taxon>Candida/Lodderomyces clade</taxon>
        <taxon>Candida</taxon>
    </lineage>
</organism>
<dbReference type="OrthoDB" id="440781at2759"/>
<dbReference type="SUPFAM" id="SSF54236">
    <property type="entry name" value="Ubiquitin-like"/>
    <property type="match status" value="1"/>
</dbReference>
<evidence type="ECO:0000259" key="2">
    <source>
        <dbReference type="Pfam" id="PF11470"/>
    </source>
</evidence>
<dbReference type="InterPro" id="IPR021569">
    <property type="entry name" value="TUG-UBL1"/>
</dbReference>
<protein>
    <recommendedName>
        <fullName evidence="2">TUG ubiquitin-like domain-containing protein</fullName>
    </recommendedName>
</protein>
<evidence type="ECO:0000313" key="3">
    <source>
        <dbReference type="EMBL" id="RCK54378.1"/>
    </source>
</evidence>
<accession>A0A367XLE3</accession>
<dbReference type="Gene3D" id="3.10.20.90">
    <property type="entry name" value="Phosphatidylinositol 3-kinase Catalytic Subunit, Chain A, domain 1"/>
    <property type="match status" value="1"/>
</dbReference>
<feature type="compositionally biased region" description="Basic residues" evidence="1">
    <location>
        <begin position="464"/>
        <end position="476"/>
    </location>
</feature>
<comment type="caution">
    <text evidence="3">The sequence shown here is derived from an EMBL/GenBank/DDBJ whole genome shotgun (WGS) entry which is preliminary data.</text>
</comment>
<dbReference type="InterPro" id="IPR029071">
    <property type="entry name" value="Ubiquitin-like_domsf"/>
</dbReference>
<evidence type="ECO:0000313" key="4">
    <source>
        <dbReference type="Proteomes" id="UP000253472"/>
    </source>
</evidence>
<feature type="domain" description="TUG ubiquitin-like" evidence="2">
    <location>
        <begin position="16"/>
        <end position="74"/>
    </location>
</feature>
<dbReference type="GO" id="GO:0005737">
    <property type="term" value="C:cytoplasm"/>
    <property type="evidence" value="ECO:0007669"/>
    <property type="project" value="TreeGrafter"/>
</dbReference>
<gene>
    <name evidence="3" type="ORF">Cantr_04579</name>
</gene>
<name>A0A367XLE3_9ASCO</name>
<evidence type="ECO:0000256" key="1">
    <source>
        <dbReference type="SAM" id="MobiDB-lite"/>
    </source>
</evidence>
<dbReference type="Proteomes" id="UP000253472">
    <property type="component" value="Unassembled WGS sequence"/>
</dbReference>
<dbReference type="Pfam" id="PF11470">
    <property type="entry name" value="TUG-UBL1"/>
    <property type="match status" value="1"/>
</dbReference>
<sequence>MSTINFNITYGRQLPKKVTIAKASTINQLATEALAVFKIDPDSYSGKLYHNDKLLDGTLPIRLTNLLNNSKLVLKVVQRSSTSSPNRGINVKFMSDLGSSVKKVSNGLKLIDVVKEFGGDVSKPSTLRILELNIESEKYDKISLDTIVGDSNNVVIRLNYRKNDSAEVERKQQEAIRAHLELERSRIQKEEQARLAELEKQARLKESEQREVGETNDAKSDKDVEMKEPEEQREEQPKPPVKEEIAQDSNHYTFKEEELNDTPQLYVPSKTPLKSYNNPDEDYEVTLNQVKAYQNMIRNSGRRKSPKDKTVQALPKKYQIRVKFPDGTILQINFIENVEQVKFGNLIKKIDELLLPQFINGYNLKNSVPPFTTIDMNFTTNNEYLHKLPDFQEERIMLIWELQKKDLNVHGPYVKNSQLSIKQSDQLPERVLESHRGELPDDEHHTKPQKKSEEGQSDGDGKSSKKPKVPKWFKMK</sequence>
<proteinExistence type="predicted"/>
<feature type="compositionally biased region" description="Basic and acidic residues" evidence="1">
    <location>
        <begin position="200"/>
        <end position="245"/>
    </location>
</feature>
<dbReference type="GO" id="GO:0006886">
    <property type="term" value="P:intracellular protein transport"/>
    <property type="evidence" value="ECO:0007669"/>
    <property type="project" value="TreeGrafter"/>
</dbReference>
<reference evidence="3 4" key="1">
    <citation type="submission" date="2018-06" db="EMBL/GenBank/DDBJ databases">
        <title>Whole genome sequencing of Candida tropicalis (genome annotated by CSBL at Korea University).</title>
        <authorList>
            <person name="Ahn J."/>
        </authorList>
    </citation>
    <scope>NUCLEOTIDE SEQUENCE [LARGE SCALE GENOMIC DNA]</scope>
    <source>
        <strain evidence="3 4">ATCC 20962</strain>
    </source>
</reference>
<dbReference type="GO" id="GO:0005634">
    <property type="term" value="C:nucleus"/>
    <property type="evidence" value="ECO:0007669"/>
    <property type="project" value="TreeGrafter"/>
</dbReference>
<feature type="region of interest" description="Disordered" evidence="1">
    <location>
        <begin position="424"/>
        <end position="476"/>
    </location>
</feature>